<evidence type="ECO:0000256" key="2">
    <source>
        <dbReference type="ARBA" id="ARBA00033753"/>
    </source>
</evidence>
<reference evidence="4" key="1">
    <citation type="submission" date="2019-11" db="EMBL/GenBank/DDBJ databases">
        <title>Characterization of Clostridium perfringens isolates from swine manure treated agricultural soils.</title>
        <authorList>
            <person name="Wushke S.T."/>
        </authorList>
    </citation>
    <scope>NUCLEOTIDE SEQUENCE</scope>
    <source>
        <strain evidence="4">X62</strain>
    </source>
</reference>
<dbReference type="PANTHER" id="PTHR12818:SF0">
    <property type="entry name" value="TRNA (ADENINE(37)-N6)-METHYLTRANSFERASE"/>
    <property type="match status" value="1"/>
</dbReference>
<dbReference type="InterPro" id="IPR036413">
    <property type="entry name" value="YaeB-like_sf"/>
</dbReference>
<evidence type="ECO:0000259" key="3">
    <source>
        <dbReference type="PROSITE" id="PS51668"/>
    </source>
</evidence>
<proteinExistence type="inferred from homology"/>
<evidence type="ECO:0000313" key="4">
    <source>
        <dbReference type="EMBL" id="MDZ7543765.1"/>
    </source>
</evidence>
<dbReference type="EMBL" id="WNUR01001601">
    <property type="protein sequence ID" value="MDZ7543765.1"/>
    <property type="molecule type" value="Genomic_DNA"/>
</dbReference>
<protein>
    <submittedName>
        <fullName evidence="4">tRNA (N6-threonylcarbamoyladenosine(37)-N6)-methyltransferase TrmO</fullName>
    </submittedName>
</protein>
<evidence type="ECO:0000313" key="5">
    <source>
        <dbReference type="Proteomes" id="UP001288944"/>
    </source>
</evidence>
<dbReference type="Pfam" id="PF01980">
    <property type="entry name" value="TrmO_N"/>
    <property type="match status" value="1"/>
</dbReference>
<dbReference type="PROSITE" id="PS51668">
    <property type="entry name" value="TSAA_2"/>
    <property type="match status" value="1"/>
</dbReference>
<gene>
    <name evidence="4" type="ORF">GNF83_21890</name>
</gene>
<keyword evidence="1" id="KW-0949">S-adenosyl-L-methionine</keyword>
<accession>A0AAW9KAN8</accession>
<dbReference type="Gene3D" id="2.40.30.70">
    <property type="entry name" value="YaeB-like"/>
    <property type="match status" value="1"/>
</dbReference>
<dbReference type="PANTHER" id="PTHR12818">
    <property type="entry name" value="TRNA (ADENINE(37)-N6)-METHYLTRANSFERASE"/>
    <property type="match status" value="1"/>
</dbReference>
<comment type="similarity">
    <text evidence="2">Belongs to the tRNA methyltransferase O family.</text>
</comment>
<evidence type="ECO:0000256" key="1">
    <source>
        <dbReference type="ARBA" id="ARBA00022691"/>
    </source>
</evidence>
<feature type="non-terminal residue" evidence="4">
    <location>
        <position position="76"/>
    </location>
</feature>
<sequence>MGEDIILKPIGIIHSEFKDIKSMPIQPTGDNADKGRIEVDSKYLEGLKDLDGFSHIIIIYNFHKAEQVKLTVKPFL</sequence>
<dbReference type="SUPFAM" id="SSF118196">
    <property type="entry name" value="YaeB-like"/>
    <property type="match status" value="1"/>
</dbReference>
<comment type="caution">
    <text evidence="4">The sequence shown here is derived from an EMBL/GenBank/DDBJ whole genome shotgun (WGS) entry which is preliminary data.</text>
</comment>
<organism evidence="4 5">
    <name type="scientific">Clostridium perfringens</name>
    <dbReference type="NCBI Taxonomy" id="1502"/>
    <lineage>
        <taxon>Bacteria</taxon>
        <taxon>Bacillati</taxon>
        <taxon>Bacillota</taxon>
        <taxon>Clostridia</taxon>
        <taxon>Eubacteriales</taxon>
        <taxon>Clostridiaceae</taxon>
        <taxon>Clostridium</taxon>
    </lineage>
</organism>
<feature type="domain" description="TsaA-like" evidence="3">
    <location>
        <begin position="7"/>
        <end position="76"/>
    </location>
</feature>
<dbReference type="AlphaFoldDB" id="A0AAW9KAN8"/>
<name>A0AAW9KAN8_CLOPF</name>
<dbReference type="Proteomes" id="UP001288944">
    <property type="component" value="Unassembled WGS sequence"/>
</dbReference>
<dbReference type="InterPro" id="IPR023370">
    <property type="entry name" value="TrmO-like_N"/>
</dbReference>
<dbReference type="InterPro" id="IPR036414">
    <property type="entry name" value="YaeB_N_sf"/>
</dbReference>
<dbReference type="InterPro" id="IPR040372">
    <property type="entry name" value="YaeB-like"/>
</dbReference>